<protein>
    <recommendedName>
        <fullName evidence="4">Carbamate kinase</fullName>
    </recommendedName>
</protein>
<evidence type="ECO:0000256" key="4">
    <source>
        <dbReference type="PIRNR" id="PIRNR000723"/>
    </source>
</evidence>
<evidence type="ECO:0000259" key="5">
    <source>
        <dbReference type="Pfam" id="PF00696"/>
    </source>
</evidence>
<proteinExistence type="inferred from homology"/>
<feature type="domain" description="Aspartate/glutamate/uridylate kinase" evidence="5">
    <location>
        <begin position="9"/>
        <end position="289"/>
    </location>
</feature>
<dbReference type="PANTHER" id="PTHR30409">
    <property type="entry name" value="CARBAMATE KINASE"/>
    <property type="match status" value="1"/>
</dbReference>
<comment type="caution">
    <text evidence="6">The sequence shown here is derived from an EMBL/GenBank/DDBJ whole genome shotgun (WGS) entry which is preliminary data.</text>
</comment>
<dbReference type="CDD" id="cd04235">
    <property type="entry name" value="AAK_CK"/>
    <property type="match status" value="1"/>
</dbReference>
<dbReference type="PANTHER" id="PTHR30409:SF1">
    <property type="entry name" value="CARBAMATE KINASE-RELATED"/>
    <property type="match status" value="1"/>
</dbReference>
<dbReference type="InterPro" id="IPR036393">
    <property type="entry name" value="AceGlu_kinase-like_sf"/>
</dbReference>
<dbReference type="AlphaFoldDB" id="A0A923E580"/>
<accession>A0A923E580</accession>
<keyword evidence="3 4" id="KW-0418">Kinase</keyword>
<keyword evidence="7" id="KW-1185">Reference proteome</keyword>
<name>A0A923E580_9ACTO</name>
<organism evidence="6 7">
    <name type="scientific">Schaalia hyovaginalis</name>
    <dbReference type="NCBI Taxonomy" id="29316"/>
    <lineage>
        <taxon>Bacteria</taxon>
        <taxon>Bacillati</taxon>
        <taxon>Actinomycetota</taxon>
        <taxon>Actinomycetes</taxon>
        <taxon>Actinomycetales</taxon>
        <taxon>Actinomycetaceae</taxon>
        <taxon>Schaalia</taxon>
    </lineage>
</organism>
<comment type="similarity">
    <text evidence="1 4">Belongs to the carbamate kinase family.</text>
</comment>
<dbReference type="GO" id="GO:0008804">
    <property type="term" value="F:carbamate kinase activity"/>
    <property type="evidence" value="ECO:0007669"/>
    <property type="project" value="InterPro"/>
</dbReference>
<dbReference type="PIRSF" id="PIRSF000723">
    <property type="entry name" value="Carbamate_kin"/>
    <property type="match status" value="1"/>
</dbReference>
<dbReference type="InterPro" id="IPR003964">
    <property type="entry name" value="Carb_kinase"/>
</dbReference>
<evidence type="ECO:0000313" key="6">
    <source>
        <dbReference type="EMBL" id="MBB6334360.1"/>
    </source>
</evidence>
<evidence type="ECO:0000256" key="1">
    <source>
        <dbReference type="ARBA" id="ARBA00011066"/>
    </source>
</evidence>
<evidence type="ECO:0000256" key="2">
    <source>
        <dbReference type="ARBA" id="ARBA00022679"/>
    </source>
</evidence>
<evidence type="ECO:0000313" key="7">
    <source>
        <dbReference type="Proteomes" id="UP000617426"/>
    </source>
</evidence>
<dbReference type="GO" id="GO:0019546">
    <property type="term" value="P:L-arginine deiminase pathway"/>
    <property type="evidence" value="ECO:0007669"/>
    <property type="project" value="TreeGrafter"/>
</dbReference>
<evidence type="ECO:0000256" key="3">
    <source>
        <dbReference type="ARBA" id="ARBA00022777"/>
    </source>
</evidence>
<dbReference type="RefSeq" id="WP_184452281.1">
    <property type="nucleotide sequence ID" value="NZ_JACHMK010000001.1"/>
</dbReference>
<dbReference type="InterPro" id="IPR001048">
    <property type="entry name" value="Asp/Glu/Uridylate_kinase"/>
</dbReference>
<dbReference type="Pfam" id="PF00696">
    <property type="entry name" value="AA_kinase"/>
    <property type="match status" value="1"/>
</dbReference>
<dbReference type="EMBL" id="JACHMK010000001">
    <property type="protein sequence ID" value="MBB6334360.1"/>
    <property type="molecule type" value="Genomic_DNA"/>
</dbReference>
<dbReference type="Gene3D" id="3.40.1160.10">
    <property type="entry name" value="Acetylglutamate kinase-like"/>
    <property type="match status" value="1"/>
</dbReference>
<dbReference type="Proteomes" id="UP000617426">
    <property type="component" value="Unassembled WGS sequence"/>
</dbReference>
<reference evidence="6" key="1">
    <citation type="submission" date="2020-08" db="EMBL/GenBank/DDBJ databases">
        <title>Sequencing the genomes of 1000 actinobacteria strains.</title>
        <authorList>
            <person name="Klenk H.-P."/>
        </authorList>
    </citation>
    <scope>NUCLEOTIDE SEQUENCE</scope>
    <source>
        <strain evidence="6">DSM 10695</strain>
    </source>
</reference>
<dbReference type="SUPFAM" id="SSF53633">
    <property type="entry name" value="Carbamate kinase-like"/>
    <property type="match status" value="1"/>
</dbReference>
<gene>
    <name evidence="6" type="ORF">HD592_000925</name>
</gene>
<dbReference type="NCBIfam" id="NF009007">
    <property type="entry name" value="PRK12352.1"/>
    <property type="match status" value="1"/>
</dbReference>
<dbReference type="GO" id="GO:0005829">
    <property type="term" value="C:cytosol"/>
    <property type="evidence" value="ECO:0007669"/>
    <property type="project" value="TreeGrafter"/>
</dbReference>
<sequence>MSIFTGASTTVVALGGNALGETPDDQLRLLRRCAGALVDIAEAGPLIVTHGNGPQVGQITRAFSLGAAADPGVPNVDLPEMGAMTQGYIGEHLVRSLDEELTLRGRAGRVAALVTRVEVDGDDPAFANPTKPIGQFLNRDMALRRMAEDPSQVYAEDAGRGFRRLVASPLPRRILELGAVRALADQGFLVVAGGGGGIPIVRSGDSMRAVDAVIDKDRSAALLAADLGASCLVILTAVHRVATGWGTPRQEWLSALDAARGRALVEAGEFAEGSMCPKVEAALDFVEGAPKGARRAIICALADASRALSGEVGTLITA</sequence>
<keyword evidence="2 4" id="KW-0808">Transferase</keyword>
<dbReference type="PRINTS" id="PR01469">
    <property type="entry name" value="CARBMTKINASE"/>
</dbReference>